<keyword evidence="7" id="KW-1185">Reference proteome</keyword>
<dbReference type="InterPro" id="IPR003439">
    <property type="entry name" value="ABC_transporter-like_ATP-bd"/>
</dbReference>
<dbReference type="RefSeq" id="WP_093583778.1">
    <property type="nucleotide sequence ID" value="NZ_FPBA01000027.1"/>
</dbReference>
<organism evidence="6 7">
    <name type="scientific">Geodermatophilus amargosae</name>
    <dbReference type="NCBI Taxonomy" id="1296565"/>
    <lineage>
        <taxon>Bacteria</taxon>
        <taxon>Bacillati</taxon>
        <taxon>Actinomycetota</taxon>
        <taxon>Actinomycetes</taxon>
        <taxon>Geodermatophilales</taxon>
        <taxon>Geodermatophilaceae</taxon>
        <taxon>Geodermatophilus</taxon>
    </lineage>
</organism>
<dbReference type="PROSITE" id="PS50893">
    <property type="entry name" value="ABC_TRANSPORTER_2"/>
    <property type="match status" value="1"/>
</dbReference>
<proteinExistence type="inferred from homology"/>
<dbReference type="GO" id="GO:0005524">
    <property type="term" value="F:ATP binding"/>
    <property type="evidence" value="ECO:0007669"/>
    <property type="project" value="UniProtKB-KW"/>
</dbReference>
<dbReference type="SUPFAM" id="SSF52540">
    <property type="entry name" value="P-loop containing nucleoside triphosphate hydrolases"/>
    <property type="match status" value="1"/>
</dbReference>
<evidence type="ECO:0000256" key="1">
    <source>
        <dbReference type="ARBA" id="ARBA00005417"/>
    </source>
</evidence>
<dbReference type="STRING" id="1296565.SAMN05660657_04930"/>
<dbReference type="PANTHER" id="PTHR43335:SF4">
    <property type="entry name" value="ABC TRANSPORTER, ATP-BINDING PROTEIN"/>
    <property type="match status" value="1"/>
</dbReference>
<gene>
    <name evidence="6" type="ORF">SAMN05660657_04930</name>
</gene>
<dbReference type="AlphaFoldDB" id="A0A1I7CVD1"/>
<comment type="similarity">
    <text evidence="1">Belongs to the ABC transporter superfamily.</text>
</comment>
<evidence type="ECO:0000256" key="3">
    <source>
        <dbReference type="ARBA" id="ARBA00022741"/>
    </source>
</evidence>
<evidence type="ECO:0000313" key="6">
    <source>
        <dbReference type="EMBL" id="SFU03374.1"/>
    </source>
</evidence>
<keyword evidence="4 6" id="KW-0067">ATP-binding</keyword>
<dbReference type="InterPro" id="IPR003593">
    <property type="entry name" value="AAA+_ATPase"/>
</dbReference>
<dbReference type="PROSITE" id="PS00211">
    <property type="entry name" value="ABC_TRANSPORTER_1"/>
    <property type="match status" value="1"/>
</dbReference>
<feature type="domain" description="ABC transporter" evidence="5">
    <location>
        <begin position="2"/>
        <end position="227"/>
    </location>
</feature>
<dbReference type="Pfam" id="PF00005">
    <property type="entry name" value="ABC_tran"/>
    <property type="match status" value="1"/>
</dbReference>
<dbReference type="InterPro" id="IPR017871">
    <property type="entry name" value="ABC_transporter-like_CS"/>
</dbReference>
<keyword evidence="3" id="KW-0547">Nucleotide-binding</keyword>
<dbReference type="EMBL" id="FPBA01000027">
    <property type="protein sequence ID" value="SFU03374.1"/>
    <property type="molecule type" value="Genomic_DNA"/>
</dbReference>
<protein>
    <submittedName>
        <fullName evidence="6">ABC-2 type transport system ATP-binding protein</fullName>
    </submittedName>
</protein>
<dbReference type="InterPro" id="IPR027417">
    <property type="entry name" value="P-loop_NTPase"/>
</dbReference>
<reference evidence="7" key="1">
    <citation type="submission" date="2016-10" db="EMBL/GenBank/DDBJ databases">
        <authorList>
            <person name="Varghese N."/>
            <person name="Submissions S."/>
        </authorList>
    </citation>
    <scope>NUCLEOTIDE SEQUENCE [LARGE SCALE GENOMIC DNA]</scope>
    <source>
        <strain evidence="7">DSM 46136</strain>
    </source>
</reference>
<dbReference type="Gene3D" id="3.40.50.300">
    <property type="entry name" value="P-loop containing nucleotide triphosphate hydrolases"/>
    <property type="match status" value="1"/>
</dbReference>
<dbReference type="GO" id="GO:0016887">
    <property type="term" value="F:ATP hydrolysis activity"/>
    <property type="evidence" value="ECO:0007669"/>
    <property type="project" value="InterPro"/>
</dbReference>
<dbReference type="OrthoDB" id="9804819at2"/>
<evidence type="ECO:0000313" key="7">
    <source>
        <dbReference type="Proteomes" id="UP000199546"/>
    </source>
</evidence>
<sequence length="303" mass="31726">MITVSGLTKQYGSHVAVDDLTFEVAASRVTGFIGPNGAGKSTTMRMMVGLTRPDRGEVRCSGVPYRDLKSPARTVGSVLDARCMHPGRTARNHLRATAALSRIPGSRVEAVLAEVGLETAADQRAGTFSLGMRQRLALAGALLGDPEILLLDEPSNGLDPAGIRWLRDHHSAFAARGGTVFVSSHLISELSMFAHDLVVIGGGKLLAAEPVVAITARNAVAVVIETPDAVRLLDLLAERGLAADAVAGRVVVRGTSRAAVSQVAYDSGIHVVGLTETSRSLEDSLLDMTRSSAEFASAPSATR</sequence>
<evidence type="ECO:0000256" key="4">
    <source>
        <dbReference type="ARBA" id="ARBA00022840"/>
    </source>
</evidence>
<dbReference type="Proteomes" id="UP000199546">
    <property type="component" value="Unassembled WGS sequence"/>
</dbReference>
<evidence type="ECO:0000259" key="5">
    <source>
        <dbReference type="PROSITE" id="PS50893"/>
    </source>
</evidence>
<name>A0A1I7CVD1_9ACTN</name>
<dbReference type="PANTHER" id="PTHR43335">
    <property type="entry name" value="ABC TRANSPORTER, ATP-BINDING PROTEIN"/>
    <property type="match status" value="1"/>
</dbReference>
<accession>A0A1I7CVD1</accession>
<dbReference type="SMART" id="SM00382">
    <property type="entry name" value="AAA"/>
    <property type="match status" value="1"/>
</dbReference>
<evidence type="ECO:0000256" key="2">
    <source>
        <dbReference type="ARBA" id="ARBA00022448"/>
    </source>
</evidence>
<keyword evidence="2" id="KW-0813">Transport</keyword>